<organism evidence="7 8">
    <name type="scientific">Guyparkeria halophila</name>
    <dbReference type="NCBI Taxonomy" id="47960"/>
    <lineage>
        <taxon>Bacteria</taxon>
        <taxon>Pseudomonadati</taxon>
        <taxon>Pseudomonadota</taxon>
        <taxon>Gammaproteobacteria</taxon>
        <taxon>Chromatiales</taxon>
        <taxon>Thioalkalibacteraceae</taxon>
        <taxon>Guyparkeria</taxon>
    </lineage>
</organism>
<dbReference type="NCBIfam" id="NF003828">
    <property type="entry name" value="PRK05416.1"/>
    <property type="match status" value="1"/>
</dbReference>
<evidence type="ECO:0000256" key="1">
    <source>
        <dbReference type="ARBA" id="ARBA00022741"/>
    </source>
</evidence>
<dbReference type="RefSeq" id="WP_136866908.1">
    <property type="nucleotide sequence ID" value="NZ_CP046415.1"/>
</dbReference>
<keyword evidence="3 4" id="KW-0342">GTP-binding</keyword>
<evidence type="ECO:0000313" key="8">
    <source>
        <dbReference type="Proteomes" id="UP000427716"/>
    </source>
</evidence>
<feature type="domain" description="RapZ-like N-terminal" evidence="5">
    <location>
        <begin position="8"/>
        <end position="166"/>
    </location>
</feature>
<dbReference type="InterPro" id="IPR005337">
    <property type="entry name" value="RapZ-like"/>
</dbReference>
<dbReference type="InterPro" id="IPR053931">
    <property type="entry name" value="RapZ_C"/>
</dbReference>
<keyword evidence="2 4" id="KW-0067">ATP-binding</keyword>
<dbReference type="InterPro" id="IPR053930">
    <property type="entry name" value="RapZ-like_N"/>
</dbReference>
<dbReference type="KEGG" id="ghl:GM160_06915"/>
<evidence type="ECO:0000256" key="3">
    <source>
        <dbReference type="ARBA" id="ARBA00023134"/>
    </source>
</evidence>
<dbReference type="Pfam" id="PF03668">
    <property type="entry name" value="RapZ-like_N"/>
    <property type="match status" value="1"/>
</dbReference>
<feature type="binding site" evidence="4">
    <location>
        <begin position="13"/>
        <end position="20"/>
    </location>
    <ligand>
        <name>ATP</name>
        <dbReference type="ChEBI" id="CHEBI:30616"/>
    </ligand>
</feature>
<dbReference type="AlphaFoldDB" id="A0A6I6D174"/>
<feature type="domain" description="RapZ C-terminal" evidence="6">
    <location>
        <begin position="172"/>
        <end position="290"/>
    </location>
</feature>
<dbReference type="InterPro" id="IPR027417">
    <property type="entry name" value="P-loop_NTPase"/>
</dbReference>
<dbReference type="PIRSF" id="PIRSF005052">
    <property type="entry name" value="P-loopkin"/>
    <property type="match status" value="1"/>
</dbReference>
<sequence>MNRAVPRLILVTGQSGSGKSVALAALEDSGFYCIDNLPPDLLDHLAESYLEGGIVARGIAISIDARAPEKSLANLPDRIDRLKERLPQLEISSLFLEADRQRLITRFSETRRRHPLSYQIENLVEAIAREGQLLMPIRAYADLVIDTSLTTVHQLREDVRSRLIGEKEAGPRILIQSFGFKFGIPLDSDFLFDVRFLPNPHWDTSLRPHSGLDQAVVEYLEQHPVTHETRTRIGEFLAHMLTQASRSDRSYLTCSIGCTGGKHRSVYLVEQIARDLRPAFANLVVRHRDLGNH</sequence>
<dbReference type="GO" id="GO:0005524">
    <property type="term" value="F:ATP binding"/>
    <property type="evidence" value="ECO:0007669"/>
    <property type="project" value="UniProtKB-UniRule"/>
</dbReference>
<evidence type="ECO:0000256" key="2">
    <source>
        <dbReference type="ARBA" id="ARBA00022840"/>
    </source>
</evidence>
<dbReference type="Pfam" id="PF22740">
    <property type="entry name" value="PapZ_C"/>
    <property type="match status" value="1"/>
</dbReference>
<protein>
    <submittedName>
        <fullName evidence="7">RNase adapter RapZ</fullName>
    </submittedName>
</protein>
<accession>A0A6I6D174</accession>
<evidence type="ECO:0000259" key="5">
    <source>
        <dbReference type="Pfam" id="PF03668"/>
    </source>
</evidence>
<feature type="binding site" evidence="4">
    <location>
        <begin position="64"/>
        <end position="67"/>
    </location>
    <ligand>
        <name>GTP</name>
        <dbReference type="ChEBI" id="CHEBI:37565"/>
    </ligand>
</feature>
<keyword evidence="8" id="KW-1185">Reference proteome</keyword>
<dbReference type="HAMAP" id="MF_00636">
    <property type="entry name" value="RapZ_like"/>
    <property type="match status" value="1"/>
</dbReference>
<reference evidence="7 8" key="1">
    <citation type="submission" date="2019-11" db="EMBL/GenBank/DDBJ databases">
        <authorList>
            <person name="Zhang J."/>
            <person name="Sun C."/>
        </authorList>
    </citation>
    <scope>NUCLEOTIDE SEQUENCE [LARGE SCALE GENOMIC DNA]</scope>
    <source>
        <strain evidence="8">sp2</strain>
    </source>
</reference>
<dbReference type="SUPFAM" id="SSF52540">
    <property type="entry name" value="P-loop containing nucleoside triphosphate hydrolases"/>
    <property type="match status" value="1"/>
</dbReference>
<evidence type="ECO:0000256" key="4">
    <source>
        <dbReference type="HAMAP-Rule" id="MF_00636"/>
    </source>
</evidence>
<gene>
    <name evidence="7" type="primary">rapZ</name>
    <name evidence="7" type="ORF">GM160_06915</name>
</gene>
<dbReference type="Proteomes" id="UP000427716">
    <property type="component" value="Chromosome"/>
</dbReference>
<name>A0A6I6D174_9GAMM</name>
<dbReference type="PANTHER" id="PTHR30448:SF0">
    <property type="entry name" value="RNASE ADAPTER PROTEIN RAPZ"/>
    <property type="match status" value="1"/>
</dbReference>
<proteinExistence type="inferred from homology"/>
<dbReference type="PANTHER" id="PTHR30448">
    <property type="entry name" value="RNASE ADAPTER PROTEIN RAPZ"/>
    <property type="match status" value="1"/>
</dbReference>
<evidence type="ECO:0000259" key="6">
    <source>
        <dbReference type="Pfam" id="PF22740"/>
    </source>
</evidence>
<dbReference type="EMBL" id="CP046415">
    <property type="protein sequence ID" value="QGT78648.1"/>
    <property type="molecule type" value="Genomic_DNA"/>
</dbReference>
<dbReference type="GO" id="GO:0005525">
    <property type="term" value="F:GTP binding"/>
    <property type="evidence" value="ECO:0007669"/>
    <property type="project" value="UniProtKB-UniRule"/>
</dbReference>
<evidence type="ECO:0000313" key="7">
    <source>
        <dbReference type="EMBL" id="QGT78648.1"/>
    </source>
</evidence>
<keyword evidence="1 4" id="KW-0547">Nucleotide-binding</keyword>